<keyword evidence="2" id="KW-1185">Reference proteome</keyword>
<protein>
    <submittedName>
        <fullName evidence="1">Uncharacterized protein</fullName>
    </submittedName>
</protein>
<sequence>MAEQAQLQDEYRANMQSCVEAAGWSVTITHEGGVVEPFNGQTEMDRYAIDRDACRESLGLHTDGAALTADQYELIYGRQVQTRECLVAQGYTMATPPSKEAYVEAALTGDSNSTAAWSPYLDSAFEKLAESEYNRLQEECPEPWWPSAPS</sequence>
<dbReference type="EMBL" id="PDJG01000001">
    <property type="protein sequence ID" value="PFG34173.1"/>
    <property type="molecule type" value="Genomic_DNA"/>
</dbReference>
<reference evidence="1 2" key="1">
    <citation type="submission" date="2017-10" db="EMBL/GenBank/DDBJ databases">
        <title>Sequencing the genomes of 1000 actinobacteria strains.</title>
        <authorList>
            <person name="Klenk H.-P."/>
        </authorList>
    </citation>
    <scope>NUCLEOTIDE SEQUENCE [LARGE SCALE GENOMIC DNA]</scope>
    <source>
        <strain evidence="1 2">DSM 18966</strain>
    </source>
</reference>
<evidence type="ECO:0000313" key="1">
    <source>
        <dbReference type="EMBL" id="PFG34173.1"/>
    </source>
</evidence>
<comment type="caution">
    <text evidence="1">The sequence shown here is derived from an EMBL/GenBank/DDBJ whole genome shotgun (WGS) entry which is preliminary data.</text>
</comment>
<name>A0A2A9E5Q5_9MICO</name>
<dbReference type="Proteomes" id="UP000225548">
    <property type="component" value="Unassembled WGS sequence"/>
</dbReference>
<dbReference type="AlphaFoldDB" id="A0A2A9E5Q5"/>
<gene>
    <name evidence="1" type="ORF">ATL42_2077</name>
</gene>
<evidence type="ECO:0000313" key="2">
    <source>
        <dbReference type="Proteomes" id="UP000225548"/>
    </source>
</evidence>
<proteinExistence type="predicted"/>
<accession>A0A2A9E5Q5</accession>
<organism evidence="1 2">
    <name type="scientific">Sanguibacter antarcticus</name>
    <dbReference type="NCBI Taxonomy" id="372484"/>
    <lineage>
        <taxon>Bacteria</taxon>
        <taxon>Bacillati</taxon>
        <taxon>Actinomycetota</taxon>
        <taxon>Actinomycetes</taxon>
        <taxon>Micrococcales</taxon>
        <taxon>Sanguibacteraceae</taxon>
        <taxon>Sanguibacter</taxon>
    </lineage>
</organism>